<evidence type="ECO:0000256" key="3">
    <source>
        <dbReference type="ARBA" id="ARBA00022692"/>
    </source>
</evidence>
<keyword evidence="4 6" id="KW-1133">Transmembrane helix</keyword>
<protein>
    <submittedName>
        <fullName evidence="7">LptF/LptG family permease</fullName>
    </submittedName>
</protein>
<evidence type="ECO:0000313" key="7">
    <source>
        <dbReference type="EMBL" id="MFA9479691.1"/>
    </source>
</evidence>
<dbReference type="PANTHER" id="PTHR33529">
    <property type="entry name" value="SLR0882 PROTEIN-RELATED"/>
    <property type="match status" value="1"/>
</dbReference>
<proteinExistence type="predicted"/>
<feature type="transmembrane region" description="Helical" evidence="6">
    <location>
        <begin position="53"/>
        <end position="76"/>
    </location>
</feature>
<feature type="transmembrane region" description="Helical" evidence="6">
    <location>
        <begin position="534"/>
        <end position="559"/>
    </location>
</feature>
<reference evidence="7 8" key="1">
    <citation type="submission" date="2024-08" db="EMBL/GenBank/DDBJ databases">
        <title>Whole-genome sequencing of halo(alkali)philic microorganisms from hypersaline lakes.</title>
        <authorList>
            <person name="Sorokin D.Y."/>
            <person name="Merkel A.Y."/>
            <person name="Messina E."/>
            <person name="Yakimov M."/>
        </authorList>
    </citation>
    <scope>NUCLEOTIDE SEQUENCE [LARGE SCALE GENOMIC DNA]</scope>
    <source>
        <strain evidence="7 8">AB-hyl4</strain>
    </source>
</reference>
<feature type="transmembrane region" description="Helical" evidence="6">
    <location>
        <begin position="477"/>
        <end position="496"/>
    </location>
</feature>
<evidence type="ECO:0000256" key="6">
    <source>
        <dbReference type="SAM" id="Phobius"/>
    </source>
</evidence>
<dbReference type="RefSeq" id="WP_425346615.1">
    <property type="nucleotide sequence ID" value="NZ_JBGUBD010000011.1"/>
</dbReference>
<evidence type="ECO:0000256" key="1">
    <source>
        <dbReference type="ARBA" id="ARBA00004651"/>
    </source>
</evidence>
<dbReference type="PANTHER" id="PTHR33529:SF6">
    <property type="entry name" value="YJGP_YJGQ FAMILY PERMEASE"/>
    <property type="match status" value="1"/>
</dbReference>
<evidence type="ECO:0000256" key="2">
    <source>
        <dbReference type="ARBA" id="ARBA00022475"/>
    </source>
</evidence>
<comment type="subcellular location">
    <subcellularLocation>
        <location evidence="1">Cell membrane</location>
        <topology evidence="1">Multi-pass membrane protein</topology>
    </subcellularLocation>
</comment>
<accession>A0ABV4U841</accession>
<keyword evidence="5 6" id="KW-0472">Membrane</keyword>
<keyword evidence="3 6" id="KW-0812">Transmembrane</keyword>
<dbReference type="EMBL" id="JBGUBD010000011">
    <property type="protein sequence ID" value="MFA9479691.1"/>
    <property type="molecule type" value="Genomic_DNA"/>
</dbReference>
<dbReference type="InterPro" id="IPR036640">
    <property type="entry name" value="ABC1_TM_sf"/>
</dbReference>
<dbReference type="InterPro" id="IPR005495">
    <property type="entry name" value="LptG/LptF_permease"/>
</dbReference>
<sequence length="564" mass="62286">MPWTLYRYILVELLKLLAITTAVLVTVISFAAAVKPLSEGLLSPAALVRFVGFSAPTMIVFALPFAAAFASTLTFIRMAADNEVLACSASGLSYRSVLLPPIILGVAMTMGLFFTANYVIPYFYAQARQTIEHDIVTLLVNDLNSGKAFDRFPDRDLVVFADRAGERPPPVLPEADIQPTRLIELAGVAVGQLDHASRLRMDITAQRANILLFHQSDQSWATIALRDARYFDPTRGTLGEDEAVNIGPLKLPNPFRDRPKMFSLPQLRQIEQQPALYDRVREERDSLINALSGERLRQLVRSSLENDHTGNTVILASTGYGGYFALRAPDVRPGGTTIRMRADGDDPVTVEFAPAYEPGGVWAPTRRYEAQQATLGVEQISPERDPNLRVELTEVRVYDARLGGRSTEHSAMTLPRLLWPEPVLADDPRQIGLEPLINLARQPGYRDAPGVETASDNLQNRTVRLMYQITALIHDRAASAVACLLLTVLGSVLSIHLKGQMTLVVYFWSFLLAIITILLIYAGENVATSRPSPAYLYMGLGLLWSGNVLLAVITGWVYCRLARN</sequence>
<feature type="transmembrane region" description="Helical" evidence="6">
    <location>
        <begin position="12"/>
        <end position="33"/>
    </location>
</feature>
<keyword evidence="2" id="KW-1003">Cell membrane</keyword>
<evidence type="ECO:0000256" key="5">
    <source>
        <dbReference type="ARBA" id="ARBA00023136"/>
    </source>
</evidence>
<evidence type="ECO:0000313" key="8">
    <source>
        <dbReference type="Proteomes" id="UP001575105"/>
    </source>
</evidence>
<dbReference type="Proteomes" id="UP001575105">
    <property type="component" value="Unassembled WGS sequence"/>
</dbReference>
<gene>
    <name evidence="7" type="ORF">ACERK3_15490</name>
</gene>
<dbReference type="SUPFAM" id="SSF90123">
    <property type="entry name" value="ABC transporter transmembrane region"/>
    <property type="match status" value="1"/>
</dbReference>
<comment type="caution">
    <text evidence="7">The sequence shown here is derived from an EMBL/GenBank/DDBJ whole genome shotgun (WGS) entry which is preliminary data.</text>
</comment>
<dbReference type="Pfam" id="PF03739">
    <property type="entry name" value="LptF_LptG"/>
    <property type="match status" value="1"/>
</dbReference>
<organism evidence="7 8">
    <name type="scientific">Natronomicrosphaera hydrolytica</name>
    <dbReference type="NCBI Taxonomy" id="3242702"/>
    <lineage>
        <taxon>Bacteria</taxon>
        <taxon>Pseudomonadati</taxon>
        <taxon>Planctomycetota</taxon>
        <taxon>Phycisphaerae</taxon>
        <taxon>Phycisphaerales</taxon>
        <taxon>Phycisphaeraceae</taxon>
        <taxon>Natronomicrosphaera</taxon>
    </lineage>
</organism>
<keyword evidence="8" id="KW-1185">Reference proteome</keyword>
<evidence type="ECO:0000256" key="4">
    <source>
        <dbReference type="ARBA" id="ARBA00022989"/>
    </source>
</evidence>
<feature type="transmembrane region" description="Helical" evidence="6">
    <location>
        <begin position="97"/>
        <end position="120"/>
    </location>
</feature>
<feature type="transmembrane region" description="Helical" evidence="6">
    <location>
        <begin position="503"/>
        <end position="522"/>
    </location>
</feature>
<name>A0ABV4U841_9BACT</name>